<evidence type="ECO:0000256" key="6">
    <source>
        <dbReference type="ARBA" id="ARBA00022989"/>
    </source>
</evidence>
<keyword evidence="3" id="KW-0813">Transport</keyword>
<dbReference type="RefSeq" id="WP_309771904.1">
    <property type="nucleotide sequence ID" value="NZ_JAVIZC010000003.1"/>
</dbReference>
<gene>
    <name evidence="9" type="ORF">QE369_003746</name>
</gene>
<evidence type="ECO:0000256" key="2">
    <source>
        <dbReference type="ARBA" id="ARBA00009142"/>
    </source>
</evidence>
<evidence type="ECO:0000256" key="8">
    <source>
        <dbReference type="RuleBase" id="RU363041"/>
    </source>
</evidence>
<keyword evidence="5 8" id="KW-0812">Transmembrane</keyword>
<feature type="transmembrane region" description="Helical" evidence="8">
    <location>
        <begin position="96"/>
        <end position="114"/>
    </location>
</feature>
<reference evidence="9" key="1">
    <citation type="submission" date="2023-08" db="EMBL/GenBank/DDBJ databases">
        <title>Functional and genomic diversity of the sorghum phyllosphere microbiome.</title>
        <authorList>
            <person name="Shade A."/>
        </authorList>
    </citation>
    <scope>NUCLEOTIDE SEQUENCE</scope>
    <source>
        <strain evidence="9">SORGH_AS_0974</strain>
    </source>
</reference>
<dbReference type="EMBL" id="JAVIZC010000003">
    <property type="protein sequence ID" value="MDR6103549.1"/>
    <property type="molecule type" value="Genomic_DNA"/>
</dbReference>
<dbReference type="InterPro" id="IPR052017">
    <property type="entry name" value="TSUP"/>
</dbReference>
<evidence type="ECO:0000313" key="10">
    <source>
        <dbReference type="Proteomes" id="UP001255601"/>
    </source>
</evidence>
<feature type="transmembrane region" description="Helical" evidence="8">
    <location>
        <begin position="70"/>
        <end position="90"/>
    </location>
</feature>
<feature type="transmembrane region" description="Helical" evidence="8">
    <location>
        <begin position="166"/>
        <end position="184"/>
    </location>
</feature>
<keyword evidence="7 8" id="KW-0472">Membrane</keyword>
<evidence type="ECO:0000313" key="9">
    <source>
        <dbReference type="EMBL" id="MDR6103549.1"/>
    </source>
</evidence>
<feature type="transmembrane region" description="Helical" evidence="8">
    <location>
        <begin position="126"/>
        <end position="154"/>
    </location>
</feature>
<keyword evidence="6 8" id="KW-1133">Transmembrane helix</keyword>
<dbReference type="GO" id="GO:0005886">
    <property type="term" value="C:plasma membrane"/>
    <property type="evidence" value="ECO:0007669"/>
    <property type="project" value="UniProtKB-SubCell"/>
</dbReference>
<dbReference type="InterPro" id="IPR002781">
    <property type="entry name" value="TM_pro_TauE-like"/>
</dbReference>
<dbReference type="PANTHER" id="PTHR30269:SF37">
    <property type="entry name" value="MEMBRANE TRANSPORTER PROTEIN"/>
    <property type="match status" value="1"/>
</dbReference>
<dbReference type="AlphaFoldDB" id="A0AAJ2BIR6"/>
<feature type="transmembrane region" description="Helical" evidence="8">
    <location>
        <begin position="224"/>
        <end position="246"/>
    </location>
</feature>
<evidence type="ECO:0000256" key="4">
    <source>
        <dbReference type="ARBA" id="ARBA00022475"/>
    </source>
</evidence>
<evidence type="ECO:0000256" key="1">
    <source>
        <dbReference type="ARBA" id="ARBA00004651"/>
    </source>
</evidence>
<keyword evidence="4 8" id="KW-1003">Cell membrane</keyword>
<dbReference type="Proteomes" id="UP001255601">
    <property type="component" value="Unassembled WGS sequence"/>
</dbReference>
<evidence type="ECO:0000256" key="3">
    <source>
        <dbReference type="ARBA" id="ARBA00022448"/>
    </source>
</evidence>
<accession>A0AAJ2BIR6</accession>
<comment type="caution">
    <text evidence="9">The sequence shown here is derived from an EMBL/GenBank/DDBJ whole genome shotgun (WGS) entry which is preliminary data.</text>
</comment>
<proteinExistence type="inferred from homology"/>
<feature type="transmembrane region" description="Helical" evidence="8">
    <location>
        <begin position="191"/>
        <end position="212"/>
    </location>
</feature>
<comment type="similarity">
    <text evidence="2 8">Belongs to the 4-toluene sulfonate uptake permease (TSUP) (TC 2.A.102) family.</text>
</comment>
<comment type="subcellular location">
    <subcellularLocation>
        <location evidence="1 8">Cell membrane</location>
        <topology evidence="1 8">Multi-pass membrane protein</topology>
    </subcellularLocation>
</comment>
<dbReference type="Pfam" id="PF01925">
    <property type="entry name" value="TauE"/>
    <property type="match status" value="1"/>
</dbReference>
<evidence type="ECO:0000256" key="7">
    <source>
        <dbReference type="ARBA" id="ARBA00023136"/>
    </source>
</evidence>
<organism evidence="9 10">
    <name type="scientific">Agrobacterium larrymoorei</name>
    <dbReference type="NCBI Taxonomy" id="160699"/>
    <lineage>
        <taxon>Bacteria</taxon>
        <taxon>Pseudomonadati</taxon>
        <taxon>Pseudomonadota</taxon>
        <taxon>Alphaproteobacteria</taxon>
        <taxon>Hyphomicrobiales</taxon>
        <taxon>Rhizobiaceae</taxon>
        <taxon>Rhizobium/Agrobacterium group</taxon>
        <taxon>Agrobacterium</taxon>
    </lineage>
</organism>
<protein>
    <recommendedName>
        <fullName evidence="8">Probable membrane transporter protein</fullName>
    </recommendedName>
</protein>
<evidence type="ECO:0000256" key="5">
    <source>
        <dbReference type="ARBA" id="ARBA00022692"/>
    </source>
</evidence>
<sequence length="247" mass="25699">MEMAAIAAVTIIAGAFRGVTGFGYAMVAALGLTAALMAPQSSVPFILFNDLVLTAFTLGDRKIGAVDWKAARLLLASGFCGALFGGWSATHLDEETARILVAAIVMLAACVALIRNPPAWLAGRVFGVFFGFAVGLLLSAFAVGGPLAAAWLLAGGTQRSHVRGTLAVFFGAIDLVSLASRVFLGEVDPQLPWLIATYLPATLVGFAVGYIVSRRLQPHVWHRFSSGGLVTIAIIGLIQAVFALVAA</sequence>
<dbReference type="PANTHER" id="PTHR30269">
    <property type="entry name" value="TRANSMEMBRANE PROTEIN YFCA"/>
    <property type="match status" value="1"/>
</dbReference>
<name>A0AAJ2BIR6_9HYPH</name>